<keyword evidence="2" id="KW-1185">Reference proteome</keyword>
<comment type="caution">
    <text evidence="1">The sequence shown here is derived from an EMBL/GenBank/DDBJ whole genome shotgun (WGS) entry which is preliminary data.</text>
</comment>
<organism evidence="1 2">
    <name type="scientific">Zosterops borbonicus</name>
    <dbReference type="NCBI Taxonomy" id="364589"/>
    <lineage>
        <taxon>Eukaryota</taxon>
        <taxon>Metazoa</taxon>
        <taxon>Chordata</taxon>
        <taxon>Craniata</taxon>
        <taxon>Vertebrata</taxon>
        <taxon>Euteleostomi</taxon>
        <taxon>Archelosauria</taxon>
        <taxon>Archosauria</taxon>
        <taxon>Dinosauria</taxon>
        <taxon>Saurischia</taxon>
        <taxon>Theropoda</taxon>
        <taxon>Coelurosauria</taxon>
        <taxon>Aves</taxon>
        <taxon>Neognathae</taxon>
        <taxon>Neoaves</taxon>
        <taxon>Telluraves</taxon>
        <taxon>Australaves</taxon>
        <taxon>Passeriformes</taxon>
        <taxon>Sylvioidea</taxon>
        <taxon>Zosteropidae</taxon>
        <taxon>Zosterops</taxon>
    </lineage>
</organism>
<evidence type="ECO:0000313" key="2">
    <source>
        <dbReference type="Proteomes" id="UP000796761"/>
    </source>
</evidence>
<dbReference type="Proteomes" id="UP000796761">
    <property type="component" value="Unassembled WGS sequence"/>
</dbReference>
<sequence>MLDQLYGGRMFCGIQYKLPLEQPKATSCYLREEADPHQGATSFQRVVESDKVTPEPLFLQTKQPQLPQPLLRGFVLQTLHQLHCPSLDTLQHLCALLLQGLELDREPEEWPPQCRVPGGDACSCWPHYCYTGWGAIGLLGHLGMLLDPVQALFMFSNLGPSSTMQLSATFPQPLALPGIFVIQGQDLALGLGPPTQHVQILLQNFPTLSMWTFPLNLVSSAH</sequence>
<proteinExistence type="predicted"/>
<accession>A0A8K1LFX5</accession>
<name>A0A8K1LFX5_9PASS</name>
<reference evidence="1" key="1">
    <citation type="submission" date="2019-04" db="EMBL/GenBank/DDBJ databases">
        <title>Genome assembly of Zosterops borbonicus 15179.</title>
        <authorList>
            <person name="Leroy T."/>
            <person name="Anselmetti Y."/>
            <person name="Tilak M.-K."/>
            <person name="Nabholz B."/>
        </authorList>
    </citation>
    <scope>NUCLEOTIDE SEQUENCE</scope>
    <source>
        <strain evidence="1">HGM_15179</strain>
        <tissue evidence="1">Muscle</tissue>
    </source>
</reference>
<protein>
    <submittedName>
        <fullName evidence="1">Uncharacterized protein</fullName>
    </submittedName>
</protein>
<dbReference type="AlphaFoldDB" id="A0A8K1LFX5"/>
<dbReference type="EMBL" id="SWJQ01000582">
    <property type="protein sequence ID" value="TRZ12529.1"/>
    <property type="molecule type" value="Genomic_DNA"/>
</dbReference>
<evidence type="ECO:0000313" key="1">
    <source>
        <dbReference type="EMBL" id="TRZ12529.1"/>
    </source>
</evidence>
<gene>
    <name evidence="1" type="ORF">HGM15179_014580</name>
</gene>